<keyword evidence="2" id="KW-1185">Reference proteome</keyword>
<organism evidence="1 2">
    <name type="scientific">Vaccinium darrowii</name>
    <dbReference type="NCBI Taxonomy" id="229202"/>
    <lineage>
        <taxon>Eukaryota</taxon>
        <taxon>Viridiplantae</taxon>
        <taxon>Streptophyta</taxon>
        <taxon>Embryophyta</taxon>
        <taxon>Tracheophyta</taxon>
        <taxon>Spermatophyta</taxon>
        <taxon>Magnoliopsida</taxon>
        <taxon>eudicotyledons</taxon>
        <taxon>Gunneridae</taxon>
        <taxon>Pentapetalae</taxon>
        <taxon>asterids</taxon>
        <taxon>Ericales</taxon>
        <taxon>Ericaceae</taxon>
        <taxon>Vaccinioideae</taxon>
        <taxon>Vaccinieae</taxon>
        <taxon>Vaccinium</taxon>
    </lineage>
</organism>
<protein>
    <submittedName>
        <fullName evidence="1">Uncharacterized protein</fullName>
    </submittedName>
</protein>
<sequence>MEEHFLKQLEGSRVPLEISTSNRFYPYFKDCVGALDGTHVAVKVSSVDAPRYRGRKGYPTVNVLAACTFDLRFTYVLPGWEGTASDSRIIKNALTREDKLKIPNERTYEERTRIASKYLPLYKAILNESADIRRKSEHRKQLLALVQGHPKR</sequence>
<evidence type="ECO:0000313" key="2">
    <source>
        <dbReference type="Proteomes" id="UP000828048"/>
    </source>
</evidence>
<dbReference type="EMBL" id="CM037160">
    <property type="protein sequence ID" value="KAH7840933.1"/>
    <property type="molecule type" value="Genomic_DNA"/>
</dbReference>
<gene>
    <name evidence="1" type="ORF">Vadar_023496</name>
</gene>
<dbReference type="Proteomes" id="UP000828048">
    <property type="component" value="Chromosome 10"/>
</dbReference>
<name>A0ACB7XKL3_9ERIC</name>
<evidence type="ECO:0000313" key="1">
    <source>
        <dbReference type="EMBL" id="KAH7840933.1"/>
    </source>
</evidence>
<accession>A0ACB7XKL3</accession>
<proteinExistence type="predicted"/>
<reference evidence="1 2" key="1">
    <citation type="journal article" date="2021" name="Hortic Res">
        <title>High-quality reference genome and annotation aids understanding of berry development for evergreen blueberry (Vaccinium darrowii).</title>
        <authorList>
            <person name="Yu J."/>
            <person name="Hulse-Kemp A.M."/>
            <person name="Babiker E."/>
            <person name="Staton M."/>
        </authorList>
    </citation>
    <scope>NUCLEOTIDE SEQUENCE [LARGE SCALE GENOMIC DNA]</scope>
    <source>
        <strain evidence="2">cv. NJ 8807/NJ 8810</strain>
        <tissue evidence="1">Young leaf</tissue>
    </source>
</reference>
<comment type="caution">
    <text evidence="1">The sequence shown here is derived from an EMBL/GenBank/DDBJ whole genome shotgun (WGS) entry which is preliminary data.</text>
</comment>